<dbReference type="Proteomes" id="UP000608513">
    <property type="component" value="Unassembled WGS sequence"/>
</dbReference>
<comment type="caution">
    <text evidence="5">The sequence shown here is derived from an EMBL/GenBank/DDBJ whole genome shotgun (WGS) entry which is preliminary data.</text>
</comment>
<dbReference type="InterPro" id="IPR018060">
    <property type="entry name" value="HTH_AraC"/>
</dbReference>
<evidence type="ECO:0000256" key="2">
    <source>
        <dbReference type="ARBA" id="ARBA00023125"/>
    </source>
</evidence>
<dbReference type="RefSeq" id="WP_187074679.1">
    <property type="nucleotide sequence ID" value="NZ_JACORT010000001.1"/>
</dbReference>
<dbReference type="GO" id="GO:0043565">
    <property type="term" value="F:sequence-specific DNA binding"/>
    <property type="evidence" value="ECO:0007669"/>
    <property type="project" value="InterPro"/>
</dbReference>
<evidence type="ECO:0000256" key="1">
    <source>
        <dbReference type="ARBA" id="ARBA00023015"/>
    </source>
</evidence>
<keyword evidence="6" id="KW-1185">Reference proteome</keyword>
<accession>A0A923MLQ3</accession>
<dbReference type="SMART" id="SM00342">
    <property type="entry name" value="HTH_ARAC"/>
    <property type="match status" value="1"/>
</dbReference>
<dbReference type="PROSITE" id="PS01124">
    <property type="entry name" value="HTH_ARAC_FAMILY_2"/>
    <property type="match status" value="1"/>
</dbReference>
<dbReference type="PANTHER" id="PTHR46796">
    <property type="entry name" value="HTH-TYPE TRANSCRIPTIONAL ACTIVATOR RHAS-RELATED"/>
    <property type="match status" value="1"/>
</dbReference>
<sequence>MQAATRERLAVHAAPPALRPWAVCVLLRHADAGDVLRARVQATTFACLNVVTAGEVRCDGTLQPPRFLAGPASRPRETSASAPLASASLVLAPGLLEPWLGLRPDGLVDALVDVDALQHPGLHALCAALASACGDADALATAWRLLEDAVPSLRPPELALPLLREHGVAGAAAAVGCSERQYRRRFQRQQGLGPAAWLRVRRWEEALQGLLAPEARPALARLAAGHGYADQAHLTRDTQDFVHASPARLRHAHDWSLAPARVRILQDGEGDAA</sequence>
<protein>
    <submittedName>
        <fullName evidence="5">Helix-turn-helix domain-containing protein</fullName>
    </submittedName>
</protein>
<organism evidence="5 6">
    <name type="scientific">Ramlibacter cellulosilyticus</name>
    <dbReference type="NCBI Taxonomy" id="2764187"/>
    <lineage>
        <taxon>Bacteria</taxon>
        <taxon>Pseudomonadati</taxon>
        <taxon>Pseudomonadota</taxon>
        <taxon>Betaproteobacteria</taxon>
        <taxon>Burkholderiales</taxon>
        <taxon>Comamonadaceae</taxon>
        <taxon>Ramlibacter</taxon>
    </lineage>
</organism>
<dbReference type="GO" id="GO:0003700">
    <property type="term" value="F:DNA-binding transcription factor activity"/>
    <property type="evidence" value="ECO:0007669"/>
    <property type="project" value="InterPro"/>
</dbReference>
<evidence type="ECO:0000313" key="6">
    <source>
        <dbReference type="Proteomes" id="UP000608513"/>
    </source>
</evidence>
<name>A0A923MLQ3_9BURK</name>
<evidence type="ECO:0000313" key="5">
    <source>
        <dbReference type="EMBL" id="MBC5781952.1"/>
    </source>
</evidence>
<evidence type="ECO:0000256" key="3">
    <source>
        <dbReference type="ARBA" id="ARBA00023163"/>
    </source>
</evidence>
<dbReference type="Pfam" id="PF12833">
    <property type="entry name" value="HTH_18"/>
    <property type="match status" value="1"/>
</dbReference>
<gene>
    <name evidence="5" type="ORF">H8N03_03290</name>
</gene>
<dbReference type="Gene3D" id="1.10.10.60">
    <property type="entry name" value="Homeodomain-like"/>
    <property type="match status" value="1"/>
</dbReference>
<feature type="domain" description="HTH araC/xylS-type" evidence="4">
    <location>
        <begin position="172"/>
        <end position="252"/>
    </location>
</feature>
<dbReference type="EMBL" id="JACORT010000001">
    <property type="protein sequence ID" value="MBC5781952.1"/>
    <property type="molecule type" value="Genomic_DNA"/>
</dbReference>
<dbReference type="InterPro" id="IPR050204">
    <property type="entry name" value="AraC_XylS_family_regulators"/>
</dbReference>
<keyword evidence="2" id="KW-0238">DNA-binding</keyword>
<proteinExistence type="predicted"/>
<dbReference type="AlphaFoldDB" id="A0A923MLQ3"/>
<reference evidence="5" key="1">
    <citation type="submission" date="2020-08" db="EMBL/GenBank/DDBJ databases">
        <title>Ramlibacter sp. USB13 16S ribosomal RNA gene genome sequencing and assembly.</title>
        <authorList>
            <person name="Kang M."/>
        </authorList>
    </citation>
    <scope>NUCLEOTIDE SEQUENCE</scope>
    <source>
        <strain evidence="5">USB13</strain>
    </source>
</reference>
<evidence type="ECO:0000259" key="4">
    <source>
        <dbReference type="PROSITE" id="PS01124"/>
    </source>
</evidence>
<keyword evidence="1" id="KW-0805">Transcription regulation</keyword>
<keyword evidence="3" id="KW-0804">Transcription</keyword>